<dbReference type="EMBL" id="BAFO02000031">
    <property type="protein sequence ID" value="GAD85378.1"/>
    <property type="molecule type" value="Genomic_DNA"/>
</dbReference>
<sequence>MTSVGNYFDATVIRGLDEGIGAAGLVQALHGTPRDGSLELTTGAVGPQGPQGEAARPFRWEGDIADQAALTALVEKLGRPHAGKAWRVLSTGALAYWNGTGLDTFPDAFGALGSDGASCSVTIGSVTTGPVGSDLQVTVSGTAPDLVLEIVVPRGVEGLKGPDGGPGPIRQAADYADGAHPDKAVPVWSAVTNKWSGQPYPGLRGPWTIVEDRAWDDGPGFAPSQSGVSAASIVVAQLQVPAQDSAWRPMITGGVVVRPHENSNEFSTRIDAEVRIGSASGQIVALGTGFVTGAHTRARFQPHLATRNVTPSSTVGVIPAGQATTLYVVVRRGAGSANYDYQMADAQIVCTARPVGVL</sequence>
<evidence type="ECO:0000313" key="2">
    <source>
        <dbReference type="Proteomes" id="UP000017048"/>
    </source>
</evidence>
<dbReference type="RefSeq" id="WP_022566675.1">
    <property type="nucleotide sequence ID" value="NZ_VBUS01000001.1"/>
</dbReference>
<dbReference type="STRING" id="1824.SAMN05444423_101618"/>
<evidence type="ECO:0000313" key="1">
    <source>
        <dbReference type="EMBL" id="GAD85378.1"/>
    </source>
</evidence>
<gene>
    <name evidence="1" type="ORF">NCAST_31_00720</name>
</gene>
<evidence type="ECO:0008006" key="3">
    <source>
        <dbReference type="Google" id="ProtNLM"/>
    </source>
</evidence>
<comment type="caution">
    <text evidence="1">The sequence shown here is derived from an EMBL/GenBank/DDBJ whole genome shotgun (WGS) entry which is preliminary data.</text>
</comment>
<name>U5EG40_NOCAS</name>
<accession>U5EG40</accession>
<dbReference type="Proteomes" id="UP000017048">
    <property type="component" value="Unassembled WGS sequence"/>
</dbReference>
<organism evidence="1 2">
    <name type="scientific">Nocardia asteroides NBRC 15531</name>
    <dbReference type="NCBI Taxonomy" id="1110697"/>
    <lineage>
        <taxon>Bacteria</taxon>
        <taxon>Bacillati</taxon>
        <taxon>Actinomycetota</taxon>
        <taxon>Actinomycetes</taxon>
        <taxon>Mycobacteriales</taxon>
        <taxon>Nocardiaceae</taxon>
        <taxon>Nocardia</taxon>
    </lineage>
</organism>
<proteinExistence type="predicted"/>
<dbReference type="AlphaFoldDB" id="U5EG40"/>
<keyword evidence="2" id="KW-1185">Reference proteome</keyword>
<protein>
    <recommendedName>
        <fullName evidence="3">Minor tail protein</fullName>
    </recommendedName>
</protein>
<dbReference type="eggNOG" id="ENOG5033AJ6">
    <property type="taxonomic scope" value="Bacteria"/>
</dbReference>
<reference evidence="1 2" key="1">
    <citation type="journal article" date="2014" name="BMC Genomics">
        <title>Genome based analysis of type-I polyketide synthase and nonribosomal peptide synthetase gene clusters in seven strains of five representative Nocardia species.</title>
        <authorList>
            <person name="Komaki H."/>
            <person name="Ichikawa N."/>
            <person name="Hosoyama A."/>
            <person name="Takahashi-Nakaguchi A."/>
            <person name="Matsuzawa T."/>
            <person name="Suzuki K."/>
            <person name="Fujita N."/>
            <person name="Gonoi T."/>
        </authorList>
    </citation>
    <scope>NUCLEOTIDE SEQUENCE [LARGE SCALE GENOMIC DNA]</scope>
    <source>
        <strain evidence="1 2">NBRC 15531</strain>
    </source>
</reference>